<sequence length="286" mass="32489">MDSVKIDTLQGQSLLMKPLVSPQLVAKDSAKVAKYLKALDTYNSNPMNADFIIWLGRRMAYLGDYQKAIGIFTEGIAKFPDDARMYRHRGHRYITTRQLDLAITDLETSSALIKGKPDRMEPDGMPNALNIPVSSLHTNVYYHLGLAYYLKADWQNALTNFENCLQASTNDDMRVASLHWLYMILQRLDRADEANALLEPITFEMNIIENKAYHMLLLYYKGDLLDNDLDANTSGGSKEAVHYGIAHWHQYNDQLETAVAMYKYLMANGNWAGFGYIAAEAELSRL</sequence>
<organism evidence="2 3">
    <name type="scientific">Winogradskyella vincentii</name>
    <dbReference type="NCBI Taxonomy" id="2877122"/>
    <lineage>
        <taxon>Bacteria</taxon>
        <taxon>Pseudomonadati</taxon>
        <taxon>Bacteroidota</taxon>
        <taxon>Flavobacteriia</taxon>
        <taxon>Flavobacteriales</taxon>
        <taxon>Flavobacteriaceae</taxon>
        <taxon>Winogradskyella</taxon>
    </lineage>
</organism>
<reference evidence="3" key="1">
    <citation type="submission" date="2023-07" db="EMBL/GenBank/DDBJ databases">
        <authorList>
            <person name="Yue Y."/>
        </authorList>
    </citation>
    <scope>NUCLEOTIDE SEQUENCE [LARGE SCALE GENOMIC DNA]</scope>
    <source>
        <strain evidence="3">2Y89</strain>
    </source>
</reference>
<accession>A0ABS7Y3G4</accession>
<proteinExistence type="predicted"/>
<gene>
    <name evidence="2" type="ORF">LBV24_14620</name>
</gene>
<dbReference type="Proteomes" id="UP001198402">
    <property type="component" value="Unassembled WGS sequence"/>
</dbReference>
<feature type="repeat" description="TPR" evidence="1">
    <location>
        <begin position="138"/>
        <end position="171"/>
    </location>
</feature>
<evidence type="ECO:0000313" key="3">
    <source>
        <dbReference type="Proteomes" id="UP001198402"/>
    </source>
</evidence>
<dbReference type="EMBL" id="JAIUJS010000012">
    <property type="protein sequence ID" value="MCA0154462.1"/>
    <property type="molecule type" value="Genomic_DNA"/>
</dbReference>
<comment type="caution">
    <text evidence="2">The sequence shown here is derived from an EMBL/GenBank/DDBJ whole genome shotgun (WGS) entry which is preliminary data.</text>
</comment>
<feature type="repeat" description="TPR" evidence="1">
    <location>
        <begin position="49"/>
        <end position="82"/>
    </location>
</feature>
<dbReference type="SUPFAM" id="SSF48452">
    <property type="entry name" value="TPR-like"/>
    <property type="match status" value="1"/>
</dbReference>
<keyword evidence="3" id="KW-1185">Reference proteome</keyword>
<name>A0ABS7Y3G4_9FLAO</name>
<protein>
    <submittedName>
        <fullName evidence="2">Tetratricopeptide repeat protein</fullName>
    </submittedName>
</protein>
<dbReference type="SMART" id="SM00028">
    <property type="entry name" value="TPR"/>
    <property type="match status" value="3"/>
</dbReference>
<dbReference type="PROSITE" id="PS50005">
    <property type="entry name" value="TPR"/>
    <property type="match status" value="2"/>
</dbReference>
<dbReference type="Gene3D" id="1.25.40.10">
    <property type="entry name" value="Tetratricopeptide repeat domain"/>
    <property type="match status" value="1"/>
</dbReference>
<keyword evidence="1" id="KW-0802">TPR repeat</keyword>
<dbReference type="InterPro" id="IPR019734">
    <property type="entry name" value="TPR_rpt"/>
</dbReference>
<evidence type="ECO:0000256" key="1">
    <source>
        <dbReference type="PROSITE-ProRule" id="PRU00339"/>
    </source>
</evidence>
<evidence type="ECO:0000313" key="2">
    <source>
        <dbReference type="EMBL" id="MCA0154462.1"/>
    </source>
</evidence>
<dbReference type="InterPro" id="IPR011990">
    <property type="entry name" value="TPR-like_helical_dom_sf"/>
</dbReference>